<keyword evidence="2" id="KW-1185">Reference proteome</keyword>
<proteinExistence type="predicted"/>
<organism evidence="1 2">
    <name type="scientific">Scylla paramamosain</name>
    <name type="common">Mud crab</name>
    <dbReference type="NCBI Taxonomy" id="85552"/>
    <lineage>
        <taxon>Eukaryota</taxon>
        <taxon>Metazoa</taxon>
        <taxon>Ecdysozoa</taxon>
        <taxon>Arthropoda</taxon>
        <taxon>Crustacea</taxon>
        <taxon>Multicrustacea</taxon>
        <taxon>Malacostraca</taxon>
        <taxon>Eumalacostraca</taxon>
        <taxon>Eucarida</taxon>
        <taxon>Decapoda</taxon>
        <taxon>Pleocyemata</taxon>
        <taxon>Brachyura</taxon>
        <taxon>Eubrachyura</taxon>
        <taxon>Portunoidea</taxon>
        <taxon>Portunidae</taxon>
        <taxon>Portuninae</taxon>
        <taxon>Scylla</taxon>
    </lineage>
</organism>
<evidence type="ECO:0000313" key="1">
    <source>
        <dbReference type="EMBL" id="KAK8397079.1"/>
    </source>
</evidence>
<reference evidence="1 2" key="1">
    <citation type="submission" date="2023-03" db="EMBL/GenBank/DDBJ databases">
        <title>High-quality genome of Scylla paramamosain provides insights in environmental adaptation.</title>
        <authorList>
            <person name="Zhang L."/>
        </authorList>
    </citation>
    <scope>NUCLEOTIDE SEQUENCE [LARGE SCALE GENOMIC DNA]</scope>
    <source>
        <strain evidence="1">LZ_2023a</strain>
        <tissue evidence="1">Muscle</tissue>
    </source>
</reference>
<name>A0AAW0UAE9_SCYPA</name>
<evidence type="ECO:0000313" key="2">
    <source>
        <dbReference type="Proteomes" id="UP001487740"/>
    </source>
</evidence>
<accession>A0AAW0UAE9</accession>
<dbReference type="Proteomes" id="UP001487740">
    <property type="component" value="Unassembled WGS sequence"/>
</dbReference>
<sequence length="128" mass="14547">MTITIPPLPLSEEYTHKVNRVGGVSGRWEYRALASTDTGRQCGGPWQRKLENVGRKWKVVRMSQVRTMLVVRTDTLQGIMKTANQRKSFHQKEVLHHHQKGVESSAGPAEVERLLTLIQRSHHVTATL</sequence>
<comment type="caution">
    <text evidence="1">The sequence shown here is derived from an EMBL/GenBank/DDBJ whole genome shotgun (WGS) entry which is preliminary data.</text>
</comment>
<dbReference type="EMBL" id="JARAKH010000015">
    <property type="protein sequence ID" value="KAK8397079.1"/>
    <property type="molecule type" value="Genomic_DNA"/>
</dbReference>
<gene>
    <name evidence="1" type="ORF">O3P69_005205</name>
</gene>
<dbReference type="AlphaFoldDB" id="A0AAW0UAE9"/>
<protein>
    <submittedName>
        <fullName evidence="1">Uncharacterized protein</fullName>
    </submittedName>
</protein>